<organism evidence="1">
    <name type="scientific">marine sediment metagenome</name>
    <dbReference type="NCBI Taxonomy" id="412755"/>
    <lineage>
        <taxon>unclassified sequences</taxon>
        <taxon>metagenomes</taxon>
        <taxon>ecological metagenomes</taxon>
    </lineage>
</organism>
<sequence length="314" mass="34290">MPEFVPGESKTAIAPITVSPSGLGCEAEVFLGPNELTKVVTSGRIPFTSTGYSQDVRLPIAMPAAEGTYHVYVDVYAEGYLVAAYQATEDVVIVTEVPVPPPGEGIIWGFVTDALTGKAVPDVKITLNGLVRYTAWAGQYEIRNIATQKYRIQFSKEGYESVSRDVVAVVYEIEGVSGRLDISLPPIVPAKPYLVYARPAQAQVASGGTAYINYRVGIPDITTGYTLMFLFPLEGVTCWTPYGCANVNFRAGATAGYYEGSAAWYVKYQVYRFIFANIPPGVYRLLSTCELYRDGTLVKTYWRNVDTGQTITVV</sequence>
<dbReference type="Pfam" id="PF13620">
    <property type="entry name" value="CarboxypepD_reg"/>
    <property type="match status" value="1"/>
</dbReference>
<dbReference type="SUPFAM" id="SSF49464">
    <property type="entry name" value="Carboxypeptidase regulatory domain-like"/>
    <property type="match status" value="1"/>
</dbReference>
<dbReference type="EMBL" id="BARW01000129">
    <property type="protein sequence ID" value="GAI59974.1"/>
    <property type="molecule type" value="Genomic_DNA"/>
</dbReference>
<name>X1RWX0_9ZZZZ</name>
<reference evidence="1" key="1">
    <citation type="journal article" date="2014" name="Front. Microbiol.">
        <title>High frequency of phylogenetically diverse reductive dehalogenase-homologous genes in deep subseafloor sedimentary metagenomes.</title>
        <authorList>
            <person name="Kawai M."/>
            <person name="Futagami T."/>
            <person name="Toyoda A."/>
            <person name="Takaki Y."/>
            <person name="Nishi S."/>
            <person name="Hori S."/>
            <person name="Arai W."/>
            <person name="Tsubouchi T."/>
            <person name="Morono Y."/>
            <person name="Uchiyama I."/>
            <person name="Ito T."/>
            <person name="Fujiyama A."/>
            <person name="Inagaki F."/>
            <person name="Takami H."/>
        </authorList>
    </citation>
    <scope>NUCLEOTIDE SEQUENCE</scope>
    <source>
        <strain evidence="1">Expedition CK06-06</strain>
    </source>
</reference>
<evidence type="ECO:0000313" key="1">
    <source>
        <dbReference type="EMBL" id="GAI59974.1"/>
    </source>
</evidence>
<proteinExistence type="predicted"/>
<gene>
    <name evidence="1" type="ORF">S12H4_00818</name>
</gene>
<dbReference type="InterPro" id="IPR008969">
    <property type="entry name" value="CarboxyPept-like_regulatory"/>
</dbReference>
<accession>X1RWX0</accession>
<protein>
    <submittedName>
        <fullName evidence="1">Uncharacterized protein</fullName>
    </submittedName>
</protein>
<comment type="caution">
    <text evidence="1">The sequence shown here is derived from an EMBL/GenBank/DDBJ whole genome shotgun (WGS) entry which is preliminary data.</text>
</comment>
<dbReference type="Gene3D" id="2.60.40.1120">
    <property type="entry name" value="Carboxypeptidase-like, regulatory domain"/>
    <property type="match status" value="1"/>
</dbReference>
<dbReference type="AlphaFoldDB" id="X1RWX0"/>